<name>A0ABR3XET3_9PEZI</name>
<sequence length="248" mass="28407">MLHQDQRREEVMANTGFPLMRLSPDTRLKIYRYAFAGSKATFEPYNIVGPPPVEFWRYLPLKYKYNGSPTIYKEARVTYWNETVLYNNDNLQSATLVQALPKFIKTHIRHIKNVNPWRATALGLSCRFDDFECLQSIVVNRPGIPAIQMEWSGALDDKLDATVRKQVLEAPWAEETRDAVDRPAQTAALQKVSVKIRVTSTLGSEIKLRVCFVNHTTSKVFVANGNKHRDERDDDEGFDIARGDSDDE</sequence>
<dbReference type="EMBL" id="JAWRVE010000023">
    <property type="protein sequence ID" value="KAL1874222.1"/>
    <property type="molecule type" value="Genomic_DNA"/>
</dbReference>
<keyword evidence="3" id="KW-1185">Reference proteome</keyword>
<feature type="compositionally biased region" description="Basic and acidic residues" evidence="1">
    <location>
        <begin position="239"/>
        <end position="248"/>
    </location>
</feature>
<protein>
    <submittedName>
        <fullName evidence="2">Uncharacterized protein</fullName>
    </submittedName>
</protein>
<evidence type="ECO:0000313" key="3">
    <source>
        <dbReference type="Proteomes" id="UP001583177"/>
    </source>
</evidence>
<reference evidence="2 3" key="1">
    <citation type="journal article" date="2024" name="IMA Fungus">
        <title>IMA Genome - F19 : A genome assembly and annotation guide to empower mycologists, including annotated draft genome sequences of Ceratocystis pirilliformis, Diaporthe australafricana, Fusarium ophioides, Paecilomyces lecythidis, and Sporothrix stenoceras.</title>
        <authorList>
            <person name="Aylward J."/>
            <person name="Wilson A.M."/>
            <person name="Visagie C.M."/>
            <person name="Spraker J."/>
            <person name="Barnes I."/>
            <person name="Buitendag C."/>
            <person name="Ceriani C."/>
            <person name="Del Mar Angel L."/>
            <person name="du Plessis D."/>
            <person name="Fuchs T."/>
            <person name="Gasser K."/>
            <person name="Kramer D."/>
            <person name="Li W."/>
            <person name="Munsamy K."/>
            <person name="Piso A."/>
            <person name="Price J.L."/>
            <person name="Sonnekus B."/>
            <person name="Thomas C."/>
            <person name="van der Nest A."/>
            <person name="van Dijk A."/>
            <person name="van Heerden A."/>
            <person name="van Vuuren N."/>
            <person name="Yilmaz N."/>
            <person name="Duong T.A."/>
            <person name="van der Merwe N.A."/>
            <person name="Wingfield M.J."/>
            <person name="Wingfield B.D."/>
        </authorList>
    </citation>
    <scope>NUCLEOTIDE SEQUENCE [LARGE SCALE GENOMIC DNA]</scope>
    <source>
        <strain evidence="2 3">CMW 18300</strain>
    </source>
</reference>
<gene>
    <name evidence="2" type="ORF">Daus18300_003586</name>
</gene>
<evidence type="ECO:0000256" key="1">
    <source>
        <dbReference type="SAM" id="MobiDB-lite"/>
    </source>
</evidence>
<feature type="region of interest" description="Disordered" evidence="1">
    <location>
        <begin position="227"/>
        <end position="248"/>
    </location>
</feature>
<dbReference type="Proteomes" id="UP001583177">
    <property type="component" value="Unassembled WGS sequence"/>
</dbReference>
<comment type="caution">
    <text evidence="2">The sequence shown here is derived from an EMBL/GenBank/DDBJ whole genome shotgun (WGS) entry which is preliminary data.</text>
</comment>
<organism evidence="2 3">
    <name type="scientific">Diaporthe australafricana</name>
    <dbReference type="NCBI Taxonomy" id="127596"/>
    <lineage>
        <taxon>Eukaryota</taxon>
        <taxon>Fungi</taxon>
        <taxon>Dikarya</taxon>
        <taxon>Ascomycota</taxon>
        <taxon>Pezizomycotina</taxon>
        <taxon>Sordariomycetes</taxon>
        <taxon>Sordariomycetidae</taxon>
        <taxon>Diaporthales</taxon>
        <taxon>Diaporthaceae</taxon>
        <taxon>Diaporthe</taxon>
    </lineage>
</organism>
<accession>A0ABR3XET3</accession>
<evidence type="ECO:0000313" key="2">
    <source>
        <dbReference type="EMBL" id="KAL1874222.1"/>
    </source>
</evidence>
<proteinExistence type="predicted"/>